<dbReference type="RefSeq" id="WP_166396525.1">
    <property type="nucleotide sequence ID" value="NZ_CP045121.1"/>
</dbReference>
<dbReference type="GO" id="GO:0004190">
    <property type="term" value="F:aspartic-type endopeptidase activity"/>
    <property type="evidence" value="ECO:0007669"/>
    <property type="project" value="InterPro"/>
</dbReference>
<dbReference type="KEGG" id="rmar:GBA65_10370"/>
<evidence type="ECO:0000256" key="3">
    <source>
        <dbReference type="ARBA" id="ARBA00022475"/>
    </source>
</evidence>
<evidence type="ECO:0000256" key="6">
    <source>
        <dbReference type="ARBA" id="ARBA00023136"/>
    </source>
</evidence>
<evidence type="ECO:0000313" key="11">
    <source>
        <dbReference type="Proteomes" id="UP000502706"/>
    </source>
</evidence>
<sequence length="266" mass="28107">MIVVVAVLFGLVVGSFLNVVIHRVPLRQSIAWPGSQCPRCGAPIKSFDNVPLLSYLLLRGKCRNCGARISPRYPLVEGLTGLLFGVAAYRYGLSLELVSALVLIGVLVALAGTDLEYRLLPNAIVFPATAVGLVLSIALEPSRWWVYVVSTIGVAGALFALAIARPGGMGMGDVKMGGCSGLSRALRPVGRLSRGAARAVVAGVLMATGKMGRRTALPFGCSSRWRGPRVLCGVRDLGLLQRTLSSPDRGGVGGWDVSGRRPWGWT</sequence>
<proteinExistence type="inferred from homology"/>
<dbReference type="GO" id="GO:0005886">
    <property type="term" value="C:plasma membrane"/>
    <property type="evidence" value="ECO:0007669"/>
    <property type="project" value="UniProtKB-SubCell"/>
</dbReference>
<dbReference type="AlphaFoldDB" id="A0A6G8PXA8"/>
<accession>A0A6G8PXA8</accession>
<dbReference type="InterPro" id="IPR000045">
    <property type="entry name" value="Prepilin_IV_endopep_pep"/>
</dbReference>
<dbReference type="InterPro" id="IPR050882">
    <property type="entry name" value="Prepilin_peptidase/N-MTase"/>
</dbReference>
<evidence type="ECO:0000313" key="10">
    <source>
        <dbReference type="EMBL" id="QIN78859.1"/>
    </source>
</evidence>
<feature type="transmembrane region" description="Helical" evidence="7">
    <location>
        <begin position="119"/>
        <end position="138"/>
    </location>
</feature>
<comment type="similarity">
    <text evidence="2">Belongs to the peptidase A24 family.</text>
</comment>
<keyword evidence="4 7" id="KW-0812">Transmembrane</keyword>
<dbReference type="Pfam" id="PF01478">
    <property type="entry name" value="Peptidase_A24"/>
    <property type="match status" value="1"/>
</dbReference>
<dbReference type="InterPro" id="IPR010627">
    <property type="entry name" value="Prepilin_pept_A24_N"/>
</dbReference>
<keyword evidence="3" id="KW-1003">Cell membrane</keyword>
<evidence type="ECO:0000259" key="8">
    <source>
        <dbReference type="Pfam" id="PF01478"/>
    </source>
</evidence>
<keyword evidence="6 7" id="KW-0472">Membrane</keyword>
<dbReference type="Gene3D" id="1.20.120.1220">
    <property type="match status" value="1"/>
</dbReference>
<evidence type="ECO:0000256" key="1">
    <source>
        <dbReference type="ARBA" id="ARBA00004651"/>
    </source>
</evidence>
<keyword evidence="11" id="KW-1185">Reference proteome</keyword>
<organism evidence="10 11">
    <name type="scientific">Rubrobacter marinus</name>
    <dbReference type="NCBI Taxonomy" id="2653852"/>
    <lineage>
        <taxon>Bacteria</taxon>
        <taxon>Bacillati</taxon>
        <taxon>Actinomycetota</taxon>
        <taxon>Rubrobacteria</taxon>
        <taxon>Rubrobacterales</taxon>
        <taxon>Rubrobacteraceae</taxon>
        <taxon>Rubrobacter</taxon>
    </lineage>
</organism>
<evidence type="ECO:0000256" key="7">
    <source>
        <dbReference type="SAM" id="Phobius"/>
    </source>
</evidence>
<comment type="subcellular location">
    <subcellularLocation>
        <location evidence="1">Cell membrane</location>
        <topology evidence="1">Multi-pass membrane protein</topology>
    </subcellularLocation>
</comment>
<feature type="transmembrane region" description="Helical" evidence="7">
    <location>
        <begin position="91"/>
        <end position="112"/>
    </location>
</feature>
<keyword evidence="5 7" id="KW-1133">Transmembrane helix</keyword>
<gene>
    <name evidence="10" type="ORF">GBA65_10370</name>
</gene>
<feature type="domain" description="Prepilin peptidase A24 N-terminal" evidence="9">
    <location>
        <begin position="8"/>
        <end position="90"/>
    </location>
</feature>
<evidence type="ECO:0000259" key="9">
    <source>
        <dbReference type="Pfam" id="PF06750"/>
    </source>
</evidence>
<evidence type="ECO:0000256" key="2">
    <source>
        <dbReference type="ARBA" id="ARBA00005801"/>
    </source>
</evidence>
<dbReference type="GO" id="GO:0006465">
    <property type="term" value="P:signal peptide processing"/>
    <property type="evidence" value="ECO:0007669"/>
    <property type="project" value="TreeGrafter"/>
</dbReference>
<evidence type="ECO:0000256" key="4">
    <source>
        <dbReference type="ARBA" id="ARBA00022692"/>
    </source>
</evidence>
<dbReference type="PANTHER" id="PTHR30487:SF0">
    <property type="entry name" value="PREPILIN LEADER PEPTIDASE_N-METHYLTRANSFERASE-RELATED"/>
    <property type="match status" value="1"/>
</dbReference>
<dbReference type="Pfam" id="PF06750">
    <property type="entry name" value="A24_N_bact"/>
    <property type="match status" value="1"/>
</dbReference>
<reference evidence="10 11" key="1">
    <citation type="submission" date="2019-10" db="EMBL/GenBank/DDBJ databases">
        <title>Rubrobacter sp nov SCSIO 52915 isolated from a deep-sea sediment in the South China Sea.</title>
        <authorList>
            <person name="Chen R.W."/>
        </authorList>
    </citation>
    <scope>NUCLEOTIDE SEQUENCE [LARGE SCALE GENOMIC DNA]</scope>
    <source>
        <strain evidence="10 11">SCSIO 52915</strain>
    </source>
</reference>
<dbReference type="EMBL" id="CP045121">
    <property type="protein sequence ID" value="QIN78859.1"/>
    <property type="molecule type" value="Genomic_DNA"/>
</dbReference>
<dbReference type="PANTHER" id="PTHR30487">
    <property type="entry name" value="TYPE 4 PREPILIN-LIKE PROTEINS LEADER PEPTIDE-PROCESSING ENZYME"/>
    <property type="match status" value="1"/>
</dbReference>
<name>A0A6G8PXA8_9ACTN</name>
<dbReference type="Proteomes" id="UP000502706">
    <property type="component" value="Chromosome"/>
</dbReference>
<protein>
    <submittedName>
        <fullName evidence="10">Prepilin peptidase</fullName>
    </submittedName>
</protein>
<feature type="transmembrane region" description="Helical" evidence="7">
    <location>
        <begin position="144"/>
        <end position="164"/>
    </location>
</feature>
<evidence type="ECO:0000256" key="5">
    <source>
        <dbReference type="ARBA" id="ARBA00022989"/>
    </source>
</evidence>
<feature type="domain" description="Prepilin type IV endopeptidase peptidase" evidence="8">
    <location>
        <begin position="101"/>
        <end position="182"/>
    </location>
</feature>